<organism evidence="2 3">
    <name type="scientific">Dongia rigui</name>
    <dbReference type="NCBI Taxonomy" id="940149"/>
    <lineage>
        <taxon>Bacteria</taxon>
        <taxon>Pseudomonadati</taxon>
        <taxon>Pseudomonadota</taxon>
        <taxon>Alphaproteobacteria</taxon>
        <taxon>Rhodospirillales</taxon>
        <taxon>Dongiaceae</taxon>
        <taxon>Dongia</taxon>
    </lineage>
</organism>
<keyword evidence="1" id="KW-0732">Signal</keyword>
<accession>A0ABU5E0Y7</accession>
<evidence type="ECO:0000256" key="1">
    <source>
        <dbReference type="SAM" id="SignalP"/>
    </source>
</evidence>
<reference evidence="2 3" key="1">
    <citation type="journal article" date="2013" name="Antonie Van Leeuwenhoek">
        <title>Dongia rigui sp. nov., isolated from freshwater of a large wetland in Korea.</title>
        <authorList>
            <person name="Baik K.S."/>
            <person name="Hwang Y.M."/>
            <person name="Choi J.S."/>
            <person name="Kwon J."/>
            <person name="Seong C.N."/>
        </authorList>
    </citation>
    <scope>NUCLEOTIDE SEQUENCE [LARGE SCALE GENOMIC DNA]</scope>
    <source>
        <strain evidence="2 3">04SU4-P</strain>
    </source>
</reference>
<feature type="signal peptide" evidence="1">
    <location>
        <begin position="1"/>
        <end position="19"/>
    </location>
</feature>
<sequence length="211" mass="22314">MAGSLAVASLILLAPSAMAASKPVAIVEDSPLTMGRGQAFDLLNESEVLTLAPQQTLVLGYLKSCTRETITGGTVTIGAKESTVEGGKVTREKTVCTQTKLALTADESQQSATIAFRGQIKHVYTRQPLIVAEKSETVKIEPIEGGESWNLKPENGRIDFQAAKVEMQPGARYKVTGAKTSLIVEVDAAATTAKTGTLERVVVLELADPTN</sequence>
<comment type="caution">
    <text evidence="2">The sequence shown here is derived from an EMBL/GenBank/DDBJ whole genome shotgun (WGS) entry which is preliminary data.</text>
</comment>
<keyword evidence="3" id="KW-1185">Reference proteome</keyword>
<evidence type="ECO:0000313" key="3">
    <source>
        <dbReference type="Proteomes" id="UP001271769"/>
    </source>
</evidence>
<gene>
    <name evidence="2" type="ORF">SMD31_14860</name>
</gene>
<proteinExistence type="predicted"/>
<dbReference type="Proteomes" id="UP001271769">
    <property type="component" value="Unassembled WGS sequence"/>
</dbReference>
<dbReference type="EMBL" id="JAXCLX010000002">
    <property type="protein sequence ID" value="MDY0873220.1"/>
    <property type="molecule type" value="Genomic_DNA"/>
</dbReference>
<evidence type="ECO:0000313" key="2">
    <source>
        <dbReference type="EMBL" id="MDY0873220.1"/>
    </source>
</evidence>
<dbReference type="RefSeq" id="WP_320501681.1">
    <property type="nucleotide sequence ID" value="NZ_JAXCLX010000002.1"/>
</dbReference>
<protein>
    <recommendedName>
        <fullName evidence="4">Organic solvent tolerance-like N-terminal domain-containing protein</fullName>
    </recommendedName>
</protein>
<name>A0ABU5E0Y7_9PROT</name>
<evidence type="ECO:0008006" key="4">
    <source>
        <dbReference type="Google" id="ProtNLM"/>
    </source>
</evidence>
<feature type="chain" id="PRO_5046275456" description="Organic solvent tolerance-like N-terminal domain-containing protein" evidence="1">
    <location>
        <begin position="20"/>
        <end position="211"/>
    </location>
</feature>